<dbReference type="KEGG" id="lacs:H4075_12655"/>
<dbReference type="GO" id="GO:0016787">
    <property type="term" value="F:hydrolase activity"/>
    <property type="evidence" value="ECO:0007669"/>
    <property type="project" value="UniProtKB-KW"/>
</dbReference>
<protein>
    <submittedName>
        <fullName evidence="4">Alpha/beta hydrolase</fullName>
    </submittedName>
</protein>
<evidence type="ECO:0000256" key="2">
    <source>
        <dbReference type="SAM" id="SignalP"/>
    </source>
</evidence>
<evidence type="ECO:0000313" key="4">
    <source>
        <dbReference type="EMBL" id="QNA42940.1"/>
    </source>
</evidence>
<name>A0A7G5XBT7_9BACT</name>
<dbReference type="InterPro" id="IPR029058">
    <property type="entry name" value="AB_hydrolase_fold"/>
</dbReference>
<dbReference type="Pfam" id="PF20434">
    <property type="entry name" value="BD-FAE"/>
    <property type="match status" value="1"/>
</dbReference>
<dbReference type="InterPro" id="IPR050300">
    <property type="entry name" value="GDXG_lipolytic_enzyme"/>
</dbReference>
<dbReference type="PANTHER" id="PTHR48081">
    <property type="entry name" value="AB HYDROLASE SUPERFAMILY PROTEIN C4A8.06C"/>
    <property type="match status" value="1"/>
</dbReference>
<dbReference type="AlphaFoldDB" id="A0A7G5XBT7"/>
<dbReference type="Gene3D" id="3.40.50.1820">
    <property type="entry name" value="alpha/beta hydrolase"/>
    <property type="match status" value="1"/>
</dbReference>
<dbReference type="EMBL" id="CP060007">
    <property type="protein sequence ID" value="QNA42940.1"/>
    <property type="molecule type" value="Genomic_DNA"/>
</dbReference>
<sequence length="410" mass="45964">MKNIIGLVLNILFIKFSFAQTPAEFFYKGDSLYGAKDYKNSALAYAEGIRGKGNDAVLFRYSFCAALWSLANIPDSAFHYLEIISRSDKLSNADVDGIKNDNSFNAVKKDKRWQLIIEKIYQQAKKNSFPQVELIYGKKDGMGLTLVWIKPKVRSNGKAIIHVQSGAWISLSFSNEIQTELVHGYLKKGYSVFVVMHGSQPRYAIPDAINDLKRAVRYIRFNAGKFGIDPNKIGATGFSSGGHLSLILGMADAKIDSLANDPVDRVSSKVQAVAVLYPPTDFLNWGKDSFDILQDKNLIKNVRIGEAFNFRNYDRRARTLNSISDSVQRNKIMKEISPIYSITSDDPPVFIIHGDADGIVPLQQSVSFNAKLKEAGVANKLIVKKGVGHGIEDMLPEYYQFSDWFDKYLR</sequence>
<evidence type="ECO:0000256" key="1">
    <source>
        <dbReference type="ARBA" id="ARBA00022801"/>
    </source>
</evidence>
<dbReference type="Proteomes" id="UP000515344">
    <property type="component" value="Chromosome"/>
</dbReference>
<dbReference type="SUPFAM" id="SSF53474">
    <property type="entry name" value="alpha/beta-Hydrolases"/>
    <property type="match status" value="1"/>
</dbReference>
<keyword evidence="5" id="KW-1185">Reference proteome</keyword>
<feature type="chain" id="PRO_5028800878" evidence="2">
    <location>
        <begin position="20"/>
        <end position="410"/>
    </location>
</feature>
<dbReference type="RefSeq" id="WP_182801206.1">
    <property type="nucleotide sequence ID" value="NZ_CP060007.1"/>
</dbReference>
<reference evidence="5" key="1">
    <citation type="submission" date="2020-08" db="EMBL/GenBank/DDBJ databases">
        <title>Lacibacter sp. S13-6-6 genome sequencing.</title>
        <authorList>
            <person name="Jin L."/>
        </authorList>
    </citation>
    <scope>NUCLEOTIDE SEQUENCE [LARGE SCALE GENOMIC DNA]</scope>
    <source>
        <strain evidence="5">S13-6-6</strain>
    </source>
</reference>
<proteinExistence type="predicted"/>
<feature type="signal peptide" evidence="2">
    <location>
        <begin position="1"/>
        <end position="19"/>
    </location>
</feature>
<organism evidence="4 5">
    <name type="scientific">Lacibacter sediminis</name>
    <dbReference type="NCBI Taxonomy" id="2760713"/>
    <lineage>
        <taxon>Bacteria</taxon>
        <taxon>Pseudomonadati</taxon>
        <taxon>Bacteroidota</taxon>
        <taxon>Chitinophagia</taxon>
        <taxon>Chitinophagales</taxon>
        <taxon>Chitinophagaceae</taxon>
        <taxon>Lacibacter</taxon>
    </lineage>
</organism>
<gene>
    <name evidence="4" type="ORF">H4075_12655</name>
</gene>
<accession>A0A7G5XBT7</accession>
<feature type="domain" description="BD-FAE-like" evidence="3">
    <location>
        <begin position="151"/>
        <end position="372"/>
    </location>
</feature>
<keyword evidence="2" id="KW-0732">Signal</keyword>
<evidence type="ECO:0000313" key="5">
    <source>
        <dbReference type="Proteomes" id="UP000515344"/>
    </source>
</evidence>
<evidence type="ECO:0000259" key="3">
    <source>
        <dbReference type="Pfam" id="PF20434"/>
    </source>
</evidence>
<dbReference type="InterPro" id="IPR049492">
    <property type="entry name" value="BD-FAE-like_dom"/>
</dbReference>
<keyword evidence="1 4" id="KW-0378">Hydrolase</keyword>